<evidence type="ECO:0000256" key="2">
    <source>
        <dbReference type="ARBA" id="ARBA00010617"/>
    </source>
</evidence>
<comment type="cofactor">
    <cofactor evidence="1">
        <name>heme</name>
        <dbReference type="ChEBI" id="CHEBI:30413"/>
    </cofactor>
</comment>
<dbReference type="Proteomes" id="UP000316621">
    <property type="component" value="Chromosome 11"/>
</dbReference>
<evidence type="ECO:0000256" key="4">
    <source>
        <dbReference type="ARBA" id="ARBA00023002"/>
    </source>
</evidence>
<reference evidence="8 9" key="1">
    <citation type="journal article" date="2018" name="Science">
        <title>The opium poppy genome and morphinan production.</title>
        <authorList>
            <person name="Guo L."/>
            <person name="Winzer T."/>
            <person name="Yang X."/>
            <person name="Li Y."/>
            <person name="Ning Z."/>
            <person name="He Z."/>
            <person name="Teodor R."/>
            <person name="Lu Y."/>
            <person name="Bowser T.A."/>
            <person name="Graham I.A."/>
            <person name="Ye K."/>
        </authorList>
    </citation>
    <scope>NUCLEOTIDE SEQUENCE [LARGE SCALE GENOMIC DNA]</scope>
    <source>
        <strain evidence="9">cv. HN1</strain>
        <tissue evidence="8">Leaves</tissue>
    </source>
</reference>
<organism evidence="8 9">
    <name type="scientific">Papaver somniferum</name>
    <name type="common">Opium poppy</name>
    <dbReference type="NCBI Taxonomy" id="3469"/>
    <lineage>
        <taxon>Eukaryota</taxon>
        <taxon>Viridiplantae</taxon>
        <taxon>Streptophyta</taxon>
        <taxon>Embryophyta</taxon>
        <taxon>Tracheophyta</taxon>
        <taxon>Spermatophyta</taxon>
        <taxon>Magnoliopsida</taxon>
        <taxon>Ranunculales</taxon>
        <taxon>Papaveraceae</taxon>
        <taxon>Papaveroideae</taxon>
        <taxon>Papaver</taxon>
    </lineage>
</organism>
<dbReference type="GO" id="GO:0016125">
    <property type="term" value="P:sterol metabolic process"/>
    <property type="evidence" value="ECO:0007669"/>
    <property type="project" value="TreeGrafter"/>
</dbReference>
<dbReference type="GO" id="GO:0020037">
    <property type="term" value="F:heme binding"/>
    <property type="evidence" value="ECO:0007669"/>
    <property type="project" value="InterPro"/>
</dbReference>
<dbReference type="GO" id="GO:0005506">
    <property type="term" value="F:iron ion binding"/>
    <property type="evidence" value="ECO:0007669"/>
    <property type="project" value="InterPro"/>
</dbReference>
<dbReference type="GO" id="GO:0033075">
    <property type="term" value="P:isoquinoline alkaloid biosynthetic process"/>
    <property type="evidence" value="ECO:0007669"/>
    <property type="project" value="UniProtKB-ARBA"/>
</dbReference>
<evidence type="ECO:0000256" key="3">
    <source>
        <dbReference type="ARBA" id="ARBA00022723"/>
    </source>
</evidence>
<dbReference type="InterPro" id="IPR036396">
    <property type="entry name" value="Cyt_P450_sf"/>
</dbReference>
<dbReference type="InterPro" id="IPR001128">
    <property type="entry name" value="Cyt_P450"/>
</dbReference>
<dbReference type="GO" id="GO:0004497">
    <property type="term" value="F:monooxygenase activity"/>
    <property type="evidence" value="ECO:0007669"/>
    <property type="project" value="InterPro"/>
</dbReference>
<comment type="catalytic activity">
    <reaction evidence="7">
        <text>5-dehydroepisterol + NADPH + O2 + H(+) = ergosta-5,7,22,24(28)-tetraen-3beta-ol + NADP(+) + 2 H2O</text>
        <dbReference type="Rhea" id="RHEA:33467"/>
        <dbReference type="ChEBI" id="CHEBI:15377"/>
        <dbReference type="ChEBI" id="CHEBI:15378"/>
        <dbReference type="ChEBI" id="CHEBI:15379"/>
        <dbReference type="ChEBI" id="CHEBI:18249"/>
        <dbReference type="ChEBI" id="CHEBI:52972"/>
        <dbReference type="ChEBI" id="CHEBI:57783"/>
        <dbReference type="ChEBI" id="CHEBI:58349"/>
        <dbReference type="EC" id="1.14.19.41"/>
    </reaction>
</comment>
<gene>
    <name evidence="8" type="ORF">C5167_044994</name>
</gene>
<dbReference type="Gramene" id="RZC82214">
    <property type="protein sequence ID" value="RZC82214"/>
    <property type="gene ID" value="C5167_044994"/>
</dbReference>
<protein>
    <recommendedName>
        <fullName evidence="6">C-22 sterol desaturase</fullName>
    </recommendedName>
</protein>
<dbReference type="SUPFAM" id="SSF48264">
    <property type="entry name" value="Cytochrome P450"/>
    <property type="match status" value="1"/>
</dbReference>
<dbReference type="AlphaFoldDB" id="A0A4Y7L9K2"/>
<dbReference type="Pfam" id="PF00067">
    <property type="entry name" value="p450"/>
    <property type="match status" value="1"/>
</dbReference>
<sequence>MNLDSSQAVFVGRYLNEISREEFNVDYNVLNEGVFALPIDLPGFGFHKARLAVTRLVETLTNCVKQSKTKIQSGEKPVCLVDFWMQQLLKEIQENGTDSNEVPHSSDVEIGGHLFNFLFAAQDTSTPPLLWAVTLLEKNPDILLEVRLEVSRIWSSESGKQITAENLREMKYTESVDREVMRYRATAPLVPHIAGQDFQLTESYTIP</sequence>
<evidence type="ECO:0000313" key="9">
    <source>
        <dbReference type="Proteomes" id="UP000316621"/>
    </source>
</evidence>
<dbReference type="GO" id="GO:0000249">
    <property type="term" value="F:C-22 sterol desaturase (NADPH) activity"/>
    <property type="evidence" value="ECO:0007669"/>
    <property type="project" value="UniProtKB-EC"/>
</dbReference>
<evidence type="ECO:0000313" key="8">
    <source>
        <dbReference type="EMBL" id="RZC82214.1"/>
    </source>
</evidence>
<evidence type="ECO:0000256" key="1">
    <source>
        <dbReference type="ARBA" id="ARBA00001971"/>
    </source>
</evidence>
<evidence type="ECO:0000256" key="5">
    <source>
        <dbReference type="ARBA" id="ARBA00023004"/>
    </source>
</evidence>
<dbReference type="Gene3D" id="1.10.630.10">
    <property type="entry name" value="Cytochrome P450"/>
    <property type="match status" value="1"/>
</dbReference>
<accession>A0A4Y7L9K2</accession>
<comment type="similarity">
    <text evidence="2">Belongs to the cytochrome P450 family.</text>
</comment>
<dbReference type="PANTHER" id="PTHR24286:SF228">
    <property type="entry name" value="C-22 STEROL DESATURASE ERG5"/>
    <property type="match status" value="1"/>
</dbReference>
<keyword evidence="3" id="KW-0479">Metal-binding</keyword>
<keyword evidence="4" id="KW-0560">Oxidoreductase</keyword>
<proteinExistence type="inferred from homology"/>
<keyword evidence="5" id="KW-0408">Iron</keyword>
<keyword evidence="9" id="KW-1185">Reference proteome</keyword>
<name>A0A4Y7L9K2_PAPSO</name>
<evidence type="ECO:0000256" key="6">
    <source>
        <dbReference type="ARBA" id="ARBA00041546"/>
    </source>
</evidence>
<dbReference type="OMA" id="WRNPREE"/>
<dbReference type="EMBL" id="CM010725">
    <property type="protein sequence ID" value="RZC82214.1"/>
    <property type="molecule type" value="Genomic_DNA"/>
</dbReference>
<dbReference type="PANTHER" id="PTHR24286">
    <property type="entry name" value="CYTOCHROME P450 26"/>
    <property type="match status" value="1"/>
</dbReference>
<dbReference type="STRING" id="3469.A0A4Y7L9K2"/>
<evidence type="ECO:0000256" key="7">
    <source>
        <dbReference type="ARBA" id="ARBA00047463"/>
    </source>
</evidence>